<comment type="caution">
    <text evidence="2">The sequence shown here is derived from an EMBL/GenBank/DDBJ whole genome shotgun (WGS) entry which is preliminary data.</text>
</comment>
<dbReference type="OrthoDB" id="9796234at2"/>
<reference evidence="2 3" key="1">
    <citation type="submission" date="2016-09" db="EMBL/GenBank/DDBJ databases">
        <title>Desulfuribacillus arsenicus sp. nov., an obligately anaerobic, dissimilatory arsenic- and antimonate-reducing bacterium isolated from anoxic sediments.</title>
        <authorList>
            <person name="Abin C.A."/>
            <person name="Hollibaugh J.T."/>
        </authorList>
    </citation>
    <scope>NUCLEOTIDE SEQUENCE [LARGE SCALE GENOMIC DNA]</scope>
    <source>
        <strain evidence="2 3">MLFW-2</strain>
    </source>
</reference>
<accession>A0A1E5L5L1</accession>
<protein>
    <recommendedName>
        <fullName evidence="1">UPF0033 domain-containing protein</fullName>
    </recommendedName>
</protein>
<keyword evidence="3" id="KW-1185">Reference proteome</keyword>
<proteinExistence type="predicted"/>
<dbReference type="Proteomes" id="UP000095255">
    <property type="component" value="Unassembled WGS sequence"/>
</dbReference>
<dbReference type="InterPro" id="IPR036868">
    <property type="entry name" value="TusA-like_sf"/>
</dbReference>
<dbReference type="Pfam" id="PF01206">
    <property type="entry name" value="TusA"/>
    <property type="match status" value="1"/>
</dbReference>
<name>A0A1E5L5L1_9FIRM</name>
<dbReference type="Gene3D" id="3.30.110.40">
    <property type="entry name" value="TusA-like domain"/>
    <property type="match status" value="1"/>
</dbReference>
<evidence type="ECO:0000313" key="2">
    <source>
        <dbReference type="EMBL" id="OEH85401.1"/>
    </source>
</evidence>
<dbReference type="InterPro" id="IPR001455">
    <property type="entry name" value="TusA-like"/>
</dbReference>
<gene>
    <name evidence="2" type="ORF">BHU72_04745</name>
</gene>
<evidence type="ECO:0000259" key="1">
    <source>
        <dbReference type="Pfam" id="PF01206"/>
    </source>
</evidence>
<dbReference type="EMBL" id="MJAT01000022">
    <property type="protein sequence ID" value="OEH85401.1"/>
    <property type="molecule type" value="Genomic_DNA"/>
</dbReference>
<organism evidence="2 3">
    <name type="scientific">Desulfuribacillus stibiiarsenatis</name>
    <dbReference type="NCBI Taxonomy" id="1390249"/>
    <lineage>
        <taxon>Bacteria</taxon>
        <taxon>Bacillati</taxon>
        <taxon>Bacillota</taxon>
        <taxon>Desulfuribacillia</taxon>
        <taxon>Desulfuribacillales</taxon>
        <taxon>Desulfuribacillaceae</taxon>
        <taxon>Desulfuribacillus</taxon>
    </lineage>
</organism>
<evidence type="ECO:0000313" key="3">
    <source>
        <dbReference type="Proteomes" id="UP000095255"/>
    </source>
</evidence>
<dbReference type="CDD" id="cd00291">
    <property type="entry name" value="SirA_YedF_YeeD"/>
    <property type="match status" value="1"/>
</dbReference>
<dbReference type="RefSeq" id="WP_069702228.1">
    <property type="nucleotide sequence ID" value="NZ_MJAT01000022.1"/>
</dbReference>
<dbReference type="STRING" id="1390249.BHU72_04745"/>
<dbReference type="SUPFAM" id="SSF64307">
    <property type="entry name" value="SirA-like"/>
    <property type="match status" value="1"/>
</dbReference>
<dbReference type="AlphaFoldDB" id="A0A1E5L5L1"/>
<feature type="domain" description="UPF0033" evidence="1">
    <location>
        <begin position="4"/>
        <end position="74"/>
    </location>
</feature>
<sequence length="77" mass="8830">MQEKTIDCIGEMCPIPILKAEQELKALGNQDKVHIKTDHSCTMQSVVKHFQNKLGYPSSVQEIDYGIWLITIEKRTK</sequence>